<dbReference type="Pfam" id="PF09792">
    <property type="entry name" value="But2"/>
    <property type="match status" value="1"/>
</dbReference>
<evidence type="ECO:0000256" key="2">
    <source>
        <dbReference type="SAM" id="SignalP"/>
    </source>
</evidence>
<dbReference type="InterPro" id="IPR018620">
    <property type="entry name" value="Ubiquitin3-bd_protein_But2_C"/>
</dbReference>
<organism evidence="5 6">
    <name type="scientific">Aplosporella prunicola CBS 121167</name>
    <dbReference type="NCBI Taxonomy" id="1176127"/>
    <lineage>
        <taxon>Eukaryota</taxon>
        <taxon>Fungi</taxon>
        <taxon>Dikarya</taxon>
        <taxon>Ascomycota</taxon>
        <taxon>Pezizomycotina</taxon>
        <taxon>Dothideomycetes</taxon>
        <taxon>Dothideomycetes incertae sedis</taxon>
        <taxon>Botryosphaeriales</taxon>
        <taxon>Aplosporellaceae</taxon>
        <taxon>Aplosporella</taxon>
    </lineage>
</organism>
<feature type="chain" id="PRO_5025553021" evidence="2">
    <location>
        <begin position="17"/>
        <end position="401"/>
    </location>
</feature>
<reference evidence="5" key="1">
    <citation type="journal article" date="2020" name="Stud. Mycol.">
        <title>101 Dothideomycetes genomes: a test case for predicting lifestyles and emergence of pathogens.</title>
        <authorList>
            <person name="Haridas S."/>
            <person name="Albert R."/>
            <person name="Binder M."/>
            <person name="Bloem J."/>
            <person name="Labutti K."/>
            <person name="Salamov A."/>
            <person name="Andreopoulos B."/>
            <person name="Baker S."/>
            <person name="Barry K."/>
            <person name="Bills G."/>
            <person name="Bluhm B."/>
            <person name="Cannon C."/>
            <person name="Castanera R."/>
            <person name="Culley D."/>
            <person name="Daum C."/>
            <person name="Ezra D."/>
            <person name="Gonzalez J."/>
            <person name="Henrissat B."/>
            <person name="Kuo A."/>
            <person name="Liang C."/>
            <person name="Lipzen A."/>
            <person name="Lutzoni F."/>
            <person name="Magnuson J."/>
            <person name="Mondo S."/>
            <person name="Nolan M."/>
            <person name="Ohm R."/>
            <person name="Pangilinan J."/>
            <person name="Park H.-J."/>
            <person name="Ramirez L."/>
            <person name="Alfaro M."/>
            <person name="Sun H."/>
            <person name="Tritt A."/>
            <person name="Yoshinaga Y."/>
            <person name="Zwiers L.-H."/>
            <person name="Turgeon B."/>
            <person name="Goodwin S."/>
            <person name="Spatafora J."/>
            <person name="Crous P."/>
            <person name="Grigoriev I."/>
        </authorList>
    </citation>
    <scope>NUCLEOTIDE SEQUENCE</scope>
    <source>
        <strain evidence="5">CBS 121167</strain>
    </source>
</reference>
<proteinExistence type="predicted"/>
<dbReference type="AlphaFoldDB" id="A0A6A6B367"/>
<gene>
    <name evidence="5" type="ORF">K452DRAFT_312603</name>
</gene>
<feature type="signal peptide" evidence="2">
    <location>
        <begin position="1"/>
        <end position="16"/>
    </location>
</feature>
<dbReference type="EMBL" id="ML995506">
    <property type="protein sequence ID" value="KAF2137171.1"/>
    <property type="molecule type" value="Genomic_DNA"/>
</dbReference>
<feature type="compositionally biased region" description="Low complexity" evidence="1">
    <location>
        <begin position="203"/>
        <end position="239"/>
    </location>
</feature>
<name>A0A6A6B367_9PEZI</name>
<dbReference type="PANTHER" id="PTHR39613">
    <property type="entry name" value="ANCHORED CELL WALL PROTEIN, PUTATIVE (AFU_ORTHOLOGUE AFUA_4G08960)-RELATED"/>
    <property type="match status" value="1"/>
</dbReference>
<dbReference type="RefSeq" id="XP_033392889.1">
    <property type="nucleotide sequence ID" value="XM_033543565.1"/>
</dbReference>
<sequence length="401" mass="41057">MKYAFAPLALGLTASAAVIRRDQCCFQLNASGGTSGTLGQLSDGQNRVGGNHSPATYCLNNGAITDKNGRGCILTPPTTQFQCDTGASPTPGFAVGEGGSLTYNGNTKFYACPAADDQFNIYTKPVDNQSKCVEITLSTGGQCAASSSAAPSTPASTPAASQPAPSSPVASQPAPSSPAASQPAPSSPAAVTTPEIVTATKTFTTTSPCSTSTPAAATTPAASTPVASAPAPSGTGSSSNECPKDLQGDYQYPHLIVPVNSTTPDQAYGTSYNGEISSHVCSTFNFDIPQSYEGSTCSVVFLFPKKEDLETSNYTVSGSGSAKFSELSSAVSQETTWKTVPETSKDLGSISLEAGNGYTITSGECQAGKTVSYEICGEGSFSLNYFQDYNPSPLGLYVRKC</sequence>
<dbReference type="InterPro" id="IPR054508">
    <property type="entry name" value="PIR1-like_C"/>
</dbReference>
<accession>A0A6A6B367</accession>
<feature type="region of interest" description="Disordered" evidence="1">
    <location>
        <begin position="143"/>
        <end position="191"/>
    </location>
</feature>
<keyword evidence="2" id="KW-0732">Signal</keyword>
<feature type="region of interest" description="Disordered" evidence="1">
    <location>
        <begin position="203"/>
        <end position="247"/>
    </location>
</feature>
<evidence type="ECO:0000259" key="3">
    <source>
        <dbReference type="Pfam" id="PF09792"/>
    </source>
</evidence>
<dbReference type="PANTHER" id="PTHR39613:SF1">
    <property type="entry name" value="ANCHORED CELL WALL PROTEIN, PUTATIVE (AFU_ORTHOLOGUE AFUA_4G08960)-RELATED"/>
    <property type="match status" value="1"/>
</dbReference>
<evidence type="ECO:0000313" key="6">
    <source>
        <dbReference type="Proteomes" id="UP000799438"/>
    </source>
</evidence>
<dbReference type="GeneID" id="54301062"/>
<dbReference type="Proteomes" id="UP000799438">
    <property type="component" value="Unassembled WGS sequence"/>
</dbReference>
<protein>
    <submittedName>
        <fullName evidence="5">Uncharacterized protein</fullName>
    </submittedName>
</protein>
<evidence type="ECO:0000256" key="1">
    <source>
        <dbReference type="SAM" id="MobiDB-lite"/>
    </source>
</evidence>
<feature type="domain" description="Ubiquitin 3 binding protein But2 C-terminal" evidence="3">
    <location>
        <begin position="251"/>
        <end position="391"/>
    </location>
</feature>
<feature type="domain" description="Cell wall mannoprotein PIR1-like C-terminal" evidence="4">
    <location>
        <begin position="62"/>
        <end position="135"/>
    </location>
</feature>
<evidence type="ECO:0000313" key="5">
    <source>
        <dbReference type="EMBL" id="KAF2137171.1"/>
    </source>
</evidence>
<evidence type="ECO:0000259" key="4">
    <source>
        <dbReference type="Pfam" id="PF22799"/>
    </source>
</evidence>
<dbReference type="OrthoDB" id="4657524at2759"/>
<keyword evidence="6" id="KW-1185">Reference proteome</keyword>
<feature type="compositionally biased region" description="Low complexity" evidence="1">
    <location>
        <begin position="144"/>
        <end position="191"/>
    </location>
</feature>
<dbReference type="Pfam" id="PF22799">
    <property type="entry name" value="PIR1-like_C"/>
    <property type="match status" value="1"/>
</dbReference>